<gene>
    <name evidence="2" type="ORF">N7G274_009327</name>
</gene>
<feature type="region of interest" description="Disordered" evidence="1">
    <location>
        <begin position="21"/>
        <end position="147"/>
    </location>
</feature>
<feature type="compositionally biased region" description="Basic and acidic residues" evidence="1">
    <location>
        <begin position="27"/>
        <end position="40"/>
    </location>
</feature>
<evidence type="ECO:0000313" key="3">
    <source>
        <dbReference type="Proteomes" id="UP001590950"/>
    </source>
</evidence>
<reference evidence="2 3" key="1">
    <citation type="submission" date="2024-09" db="EMBL/GenBank/DDBJ databases">
        <title>Rethinking Asexuality: The Enigmatic Case of Functional Sexual Genes in Lepraria (Stereocaulaceae).</title>
        <authorList>
            <person name="Doellman M."/>
            <person name="Sun Y."/>
            <person name="Barcenas-Pena A."/>
            <person name="Lumbsch H.T."/>
            <person name="Grewe F."/>
        </authorList>
    </citation>
    <scope>NUCLEOTIDE SEQUENCE [LARGE SCALE GENOMIC DNA]</scope>
    <source>
        <strain evidence="2 3">Mercado 3170</strain>
    </source>
</reference>
<protein>
    <submittedName>
        <fullName evidence="2">Uncharacterized protein</fullName>
    </submittedName>
</protein>
<feature type="compositionally biased region" description="Polar residues" evidence="1">
    <location>
        <begin position="103"/>
        <end position="118"/>
    </location>
</feature>
<feature type="region of interest" description="Disordered" evidence="1">
    <location>
        <begin position="763"/>
        <end position="824"/>
    </location>
</feature>
<evidence type="ECO:0000256" key="1">
    <source>
        <dbReference type="SAM" id="MobiDB-lite"/>
    </source>
</evidence>
<feature type="compositionally biased region" description="Polar residues" evidence="1">
    <location>
        <begin position="707"/>
        <end position="721"/>
    </location>
</feature>
<feature type="compositionally biased region" description="Polar residues" evidence="1">
    <location>
        <begin position="191"/>
        <end position="205"/>
    </location>
</feature>
<feature type="region of interest" description="Disordered" evidence="1">
    <location>
        <begin position="191"/>
        <end position="255"/>
    </location>
</feature>
<proteinExistence type="predicted"/>
<feature type="compositionally biased region" description="Low complexity" evidence="1">
    <location>
        <begin position="495"/>
        <end position="508"/>
    </location>
</feature>
<comment type="caution">
    <text evidence="2">The sequence shown here is derived from an EMBL/GenBank/DDBJ whole genome shotgun (WGS) entry which is preliminary data.</text>
</comment>
<name>A0ABR4A3E8_9LECA</name>
<dbReference type="EMBL" id="JBEFKJ010000036">
    <property type="protein sequence ID" value="KAL2037853.1"/>
    <property type="molecule type" value="Genomic_DNA"/>
</dbReference>
<dbReference type="Proteomes" id="UP001590950">
    <property type="component" value="Unassembled WGS sequence"/>
</dbReference>
<feature type="compositionally biased region" description="Polar residues" evidence="1">
    <location>
        <begin position="674"/>
        <end position="691"/>
    </location>
</feature>
<organism evidence="2 3">
    <name type="scientific">Stereocaulon virgatum</name>
    <dbReference type="NCBI Taxonomy" id="373712"/>
    <lineage>
        <taxon>Eukaryota</taxon>
        <taxon>Fungi</taxon>
        <taxon>Dikarya</taxon>
        <taxon>Ascomycota</taxon>
        <taxon>Pezizomycotina</taxon>
        <taxon>Lecanoromycetes</taxon>
        <taxon>OSLEUM clade</taxon>
        <taxon>Lecanoromycetidae</taxon>
        <taxon>Lecanorales</taxon>
        <taxon>Lecanorineae</taxon>
        <taxon>Stereocaulaceae</taxon>
        <taxon>Stereocaulon</taxon>
    </lineage>
</organism>
<accession>A0ABR4A3E8</accession>
<feature type="compositionally biased region" description="Polar residues" evidence="1">
    <location>
        <begin position="217"/>
        <end position="226"/>
    </location>
</feature>
<sequence length="824" mass="89188">MSGFNQDDTRKEMANIAEAAQTLNARRARETRHAHEHGAELARGSMSLGVLTFTRARKRGGRMSKETPLSEDSEAHDQQPSQFRPQLPLPLQFHPYEADPADNLQQIASTSNAQQQATGDLYGFSEAPPSPSPTSPGPGSPRAVYPPAYPLKVLDPITKEWVPNPVLEWQASHFDMSGTPRAVRGQASAQYGVQSSSLNPNVTPSSRERLPYGRYTHSISPSSESCEPTMDRPGPTRTGSSGNFFDPSGSGNEDPFNDQYRGSSAHGQSTFAPGAFGYQPTFSSIPVSAYNSRNRMYNHFGQQQQQALAGIDPYGTQSPYDPHFTGHERYPAGPHFTGNEQYTAGPQYAYAQQSAYGTQSFNDPYAGIQMSRPAVRGTSQVPQGNASERSRLYQAEQEALMAHFARLGARDNKKALEIYMNMPPDEQTKLLDACRHRAFSATDSNPADQAALATPNVRDSAPYTGFNASIAQESQNQANTPRSVRTVAHDPLAQTSSNAASSVATSSTIRPHALGYAQSSEQAGPKTRDEVESQPSRKIAKPGPGLMAYQKYANDLTNKLVNEIRADPGMMSYTNRDAMPPARAPLAGDGPSKLHGFGRSRGVRRTPPPEPVSMGAGNVALREMMQKKKKTPEESLKEGARDFREGGYDLIKDLYESARKAGLNDASIRSCGYGQSTLPGDQTTASATSTPHPIGHGRPSSIGASPIASNPSPATNATNATRPPWSELSPEAMQHLLIGAMANLASHKNPKADDPFNRYSQPPAHAIDHSAAGNDSFFDEEWAATNPPARVGRDPRYQSEDGRTTYFEESNRSGRGSSAAFGRR</sequence>
<feature type="region of interest" description="Disordered" evidence="1">
    <location>
        <begin position="491"/>
        <end position="544"/>
    </location>
</feature>
<keyword evidence="3" id="KW-1185">Reference proteome</keyword>
<feature type="compositionally biased region" description="Basic and acidic residues" evidence="1">
    <location>
        <begin position="791"/>
        <end position="803"/>
    </location>
</feature>
<evidence type="ECO:0000313" key="2">
    <source>
        <dbReference type="EMBL" id="KAL2037853.1"/>
    </source>
</evidence>
<feature type="region of interest" description="Disordered" evidence="1">
    <location>
        <begin position="674"/>
        <end position="726"/>
    </location>
</feature>
<feature type="compositionally biased region" description="Pro residues" evidence="1">
    <location>
        <begin position="128"/>
        <end position="139"/>
    </location>
</feature>